<gene>
    <name evidence="1" type="ordered locus">Maeo_0411</name>
</gene>
<dbReference type="OrthoDB" id="66108at2157"/>
<dbReference type="AlphaFoldDB" id="A6UU25"/>
<proteinExistence type="predicted"/>
<organism evidence="1 2">
    <name type="scientific">Methanococcus aeolicus (strain ATCC BAA-1280 / DSM 17508 / OCM 812 / Nankai-3)</name>
    <dbReference type="NCBI Taxonomy" id="419665"/>
    <lineage>
        <taxon>Archaea</taxon>
        <taxon>Methanobacteriati</taxon>
        <taxon>Methanobacteriota</taxon>
        <taxon>Methanomada group</taxon>
        <taxon>Methanococci</taxon>
        <taxon>Methanococcales</taxon>
        <taxon>Methanococcaceae</taxon>
        <taxon>Methanococcus</taxon>
    </lineage>
</organism>
<dbReference type="EMBL" id="CP000743">
    <property type="protein sequence ID" value="ABR55997.1"/>
    <property type="molecule type" value="Genomic_DNA"/>
</dbReference>
<dbReference type="STRING" id="419665.Maeo_0411"/>
<evidence type="ECO:0000313" key="1">
    <source>
        <dbReference type="EMBL" id="ABR55997.1"/>
    </source>
</evidence>
<dbReference type="RefSeq" id="WP_011973129.1">
    <property type="nucleotide sequence ID" value="NC_009635.1"/>
</dbReference>
<dbReference type="GeneID" id="5326364"/>
<dbReference type="KEGG" id="mae:Maeo_0411"/>
<sequence>MILSFVPSNLIDIKLYDDSIHYYGEFFKKFIQNNNLNGNAIYIPPYTNLPNGGVFILNEEHFKIHLGNFDEETYKITSGNHSGILITPFPYYKFIKSIEEFSNTSFKNSDLNTTISILSSTLKSQGLIDTIDYDGYDEYDEVDNDEREIDNYNTDNRNNNNTNNTITITIEDIKLKSCLNMDGKTAGIACPIISSILCSITLTTNQLILLEDIKKEGNYIIITVKKMGTIDEYIW</sequence>
<keyword evidence="2" id="KW-1185">Reference proteome</keyword>
<accession>A6UU25</accession>
<dbReference type="eggNOG" id="arCOG03442">
    <property type="taxonomic scope" value="Archaea"/>
</dbReference>
<dbReference type="HOGENOM" id="CLU_097795_0_0_2"/>
<protein>
    <submittedName>
        <fullName evidence="1">Uncharacterized protein</fullName>
    </submittedName>
</protein>
<reference evidence="1" key="1">
    <citation type="submission" date="2007-06" db="EMBL/GenBank/DDBJ databases">
        <title>Complete sequence of Methanococcus aeolicus Nankai-3.</title>
        <authorList>
            <consortium name="US DOE Joint Genome Institute"/>
            <person name="Copeland A."/>
            <person name="Lucas S."/>
            <person name="Lapidus A."/>
            <person name="Barry K."/>
            <person name="Glavina del Rio T."/>
            <person name="Dalin E."/>
            <person name="Tice H."/>
            <person name="Pitluck S."/>
            <person name="Chain P."/>
            <person name="Malfatti S."/>
            <person name="Shin M."/>
            <person name="Vergez L."/>
            <person name="Schmutz J."/>
            <person name="Larimer F."/>
            <person name="Land M."/>
            <person name="Hauser L."/>
            <person name="Kyrpides N."/>
            <person name="Lykidis A."/>
            <person name="Sieprawska-Lupa M."/>
            <person name="Whitman W.B."/>
            <person name="Richardson P."/>
        </authorList>
    </citation>
    <scope>NUCLEOTIDE SEQUENCE [LARGE SCALE GENOMIC DNA]</scope>
    <source>
        <strain evidence="1">Nankai-3</strain>
    </source>
</reference>
<evidence type="ECO:0000313" key="2">
    <source>
        <dbReference type="Proteomes" id="UP000001106"/>
    </source>
</evidence>
<name>A6UU25_META3</name>
<dbReference type="Proteomes" id="UP000001106">
    <property type="component" value="Chromosome"/>
</dbReference>